<evidence type="ECO:0000313" key="2">
    <source>
        <dbReference type="EMBL" id="KAF5819545.1"/>
    </source>
</evidence>
<evidence type="ECO:0000256" key="1">
    <source>
        <dbReference type="SAM" id="SignalP"/>
    </source>
</evidence>
<accession>A0A9K3P150</accession>
<feature type="signal peptide" evidence="1">
    <location>
        <begin position="1"/>
        <end position="16"/>
    </location>
</feature>
<dbReference type="EMBL" id="MNCJ02000317">
    <property type="protein sequence ID" value="KAF5819545.1"/>
    <property type="molecule type" value="Genomic_DNA"/>
</dbReference>
<keyword evidence="1" id="KW-0732">Signal</keyword>
<dbReference type="Proteomes" id="UP000215914">
    <property type="component" value="Unassembled WGS sequence"/>
</dbReference>
<reference evidence="2" key="1">
    <citation type="journal article" date="2017" name="Nature">
        <title>The sunflower genome provides insights into oil metabolism, flowering and Asterid evolution.</title>
        <authorList>
            <person name="Badouin H."/>
            <person name="Gouzy J."/>
            <person name="Grassa C.J."/>
            <person name="Murat F."/>
            <person name="Staton S.E."/>
            <person name="Cottret L."/>
            <person name="Lelandais-Briere C."/>
            <person name="Owens G.L."/>
            <person name="Carrere S."/>
            <person name="Mayjonade B."/>
            <person name="Legrand L."/>
            <person name="Gill N."/>
            <person name="Kane N.C."/>
            <person name="Bowers J.E."/>
            <person name="Hubner S."/>
            <person name="Bellec A."/>
            <person name="Berard A."/>
            <person name="Berges H."/>
            <person name="Blanchet N."/>
            <person name="Boniface M.C."/>
            <person name="Brunel D."/>
            <person name="Catrice O."/>
            <person name="Chaidir N."/>
            <person name="Claudel C."/>
            <person name="Donnadieu C."/>
            <person name="Faraut T."/>
            <person name="Fievet G."/>
            <person name="Helmstetter N."/>
            <person name="King M."/>
            <person name="Knapp S.J."/>
            <person name="Lai Z."/>
            <person name="Le Paslier M.C."/>
            <person name="Lippi Y."/>
            <person name="Lorenzon L."/>
            <person name="Mandel J.R."/>
            <person name="Marage G."/>
            <person name="Marchand G."/>
            <person name="Marquand E."/>
            <person name="Bret-Mestries E."/>
            <person name="Morien E."/>
            <person name="Nambeesan S."/>
            <person name="Nguyen T."/>
            <person name="Pegot-Espagnet P."/>
            <person name="Pouilly N."/>
            <person name="Raftis F."/>
            <person name="Sallet E."/>
            <person name="Schiex T."/>
            <person name="Thomas J."/>
            <person name="Vandecasteele C."/>
            <person name="Vares D."/>
            <person name="Vear F."/>
            <person name="Vautrin S."/>
            <person name="Crespi M."/>
            <person name="Mangin B."/>
            <person name="Burke J.M."/>
            <person name="Salse J."/>
            <person name="Munos S."/>
            <person name="Vincourt P."/>
            <person name="Rieseberg L.H."/>
            <person name="Langlade N.B."/>
        </authorList>
    </citation>
    <scope>NUCLEOTIDE SEQUENCE</scope>
    <source>
        <tissue evidence="2">Leaves</tissue>
    </source>
</reference>
<sequence length="55" mass="5826">MLTFLVLLVDLRSPECTVYGCITDGSVVGRGVPTSANLNSSLSKSTWSHSIPVCL</sequence>
<comment type="caution">
    <text evidence="2">The sequence shown here is derived from an EMBL/GenBank/DDBJ whole genome shotgun (WGS) entry which is preliminary data.</text>
</comment>
<proteinExistence type="predicted"/>
<name>A0A9K3P150_HELAN</name>
<reference evidence="2" key="2">
    <citation type="submission" date="2020-06" db="EMBL/GenBank/DDBJ databases">
        <title>Helianthus annuus Genome sequencing and assembly Release 2.</title>
        <authorList>
            <person name="Gouzy J."/>
            <person name="Langlade N."/>
            <person name="Munos S."/>
        </authorList>
    </citation>
    <scope>NUCLEOTIDE SEQUENCE</scope>
    <source>
        <tissue evidence="2">Leaves</tissue>
    </source>
</reference>
<evidence type="ECO:0000313" key="3">
    <source>
        <dbReference type="Proteomes" id="UP000215914"/>
    </source>
</evidence>
<evidence type="ECO:0008006" key="4">
    <source>
        <dbReference type="Google" id="ProtNLM"/>
    </source>
</evidence>
<organism evidence="2 3">
    <name type="scientific">Helianthus annuus</name>
    <name type="common">Common sunflower</name>
    <dbReference type="NCBI Taxonomy" id="4232"/>
    <lineage>
        <taxon>Eukaryota</taxon>
        <taxon>Viridiplantae</taxon>
        <taxon>Streptophyta</taxon>
        <taxon>Embryophyta</taxon>
        <taxon>Tracheophyta</taxon>
        <taxon>Spermatophyta</taxon>
        <taxon>Magnoliopsida</taxon>
        <taxon>eudicotyledons</taxon>
        <taxon>Gunneridae</taxon>
        <taxon>Pentapetalae</taxon>
        <taxon>asterids</taxon>
        <taxon>campanulids</taxon>
        <taxon>Asterales</taxon>
        <taxon>Asteraceae</taxon>
        <taxon>Asteroideae</taxon>
        <taxon>Heliantheae alliance</taxon>
        <taxon>Heliantheae</taxon>
        <taxon>Helianthus</taxon>
    </lineage>
</organism>
<keyword evidence="3" id="KW-1185">Reference proteome</keyword>
<dbReference type="Gramene" id="mRNA:HanXRQr2_Chr02g0078771">
    <property type="protein sequence ID" value="mRNA:HanXRQr2_Chr02g0078771"/>
    <property type="gene ID" value="HanXRQr2_Chr02g0078771"/>
</dbReference>
<protein>
    <recommendedName>
        <fullName evidence="4">Secreted protein</fullName>
    </recommendedName>
</protein>
<dbReference type="AlphaFoldDB" id="A0A9K3P150"/>
<feature type="chain" id="PRO_5039926573" description="Secreted protein" evidence="1">
    <location>
        <begin position="17"/>
        <end position="55"/>
    </location>
</feature>
<gene>
    <name evidence="2" type="ORF">HanXRQr2_Chr02g0078771</name>
</gene>